<dbReference type="EC" id="3.1.13.5" evidence="6"/>
<evidence type="ECO:0000256" key="3">
    <source>
        <dbReference type="ARBA" id="ARBA00022722"/>
    </source>
</evidence>
<dbReference type="Pfam" id="PF00570">
    <property type="entry name" value="HRDC"/>
    <property type="match status" value="1"/>
</dbReference>
<reference evidence="8 9" key="1">
    <citation type="submission" date="2023-04" db="EMBL/GenBank/DDBJ databases">
        <title>Marinoamorphus aggregata gen. nov., sp. Nov., isolate from tissue of brittle star Ophioplocus japonicus.</title>
        <authorList>
            <person name="Kawano K."/>
            <person name="Sawayama S."/>
            <person name="Nakagawa S."/>
        </authorList>
    </citation>
    <scope>NUCLEOTIDE SEQUENCE [LARGE SCALE GENOMIC DNA]</scope>
    <source>
        <strain evidence="8 9">NKW23</strain>
    </source>
</reference>
<dbReference type="InterPro" id="IPR051086">
    <property type="entry name" value="RNase_D-like"/>
</dbReference>
<keyword evidence="4 6" id="KW-0378">Hydrolase</keyword>
<dbReference type="PROSITE" id="PS50967">
    <property type="entry name" value="HRDC"/>
    <property type="match status" value="1"/>
</dbReference>
<evidence type="ECO:0000313" key="9">
    <source>
        <dbReference type="Proteomes" id="UP001239909"/>
    </source>
</evidence>
<dbReference type="SMART" id="SM00341">
    <property type="entry name" value="HRDC"/>
    <property type="match status" value="1"/>
</dbReference>
<dbReference type="Gene3D" id="3.30.420.10">
    <property type="entry name" value="Ribonuclease H-like superfamily/Ribonuclease H"/>
    <property type="match status" value="1"/>
</dbReference>
<dbReference type="HAMAP" id="MF_01899">
    <property type="entry name" value="RNase_D"/>
    <property type="match status" value="1"/>
</dbReference>
<keyword evidence="3 6" id="KW-0540">Nuclease</keyword>
<proteinExistence type="inferred from homology"/>
<comment type="catalytic activity">
    <reaction evidence="6">
        <text>Exonucleolytic cleavage that removes extra residues from the 3'-terminus of tRNA to produce 5'-mononucleotides.</text>
        <dbReference type="EC" id="3.1.13.5"/>
    </reaction>
</comment>
<dbReference type="InterPro" id="IPR002121">
    <property type="entry name" value="HRDC_dom"/>
</dbReference>
<evidence type="ECO:0000256" key="5">
    <source>
        <dbReference type="ARBA" id="ARBA00022839"/>
    </source>
</evidence>
<feature type="domain" description="HRDC" evidence="7">
    <location>
        <begin position="216"/>
        <end position="297"/>
    </location>
</feature>
<evidence type="ECO:0000256" key="4">
    <source>
        <dbReference type="ARBA" id="ARBA00022801"/>
    </source>
</evidence>
<evidence type="ECO:0000256" key="1">
    <source>
        <dbReference type="ARBA" id="ARBA00022490"/>
    </source>
</evidence>
<dbReference type="EMBL" id="BSYI01000003">
    <property type="protein sequence ID" value="GMG81306.1"/>
    <property type="molecule type" value="Genomic_DNA"/>
</dbReference>
<dbReference type="InterPro" id="IPR002562">
    <property type="entry name" value="3'-5'_exonuclease_dom"/>
</dbReference>
<sequence length="395" mass="43536">MQPVTDTDTLAALCRAYADAPFVTVDTEFMRERTYYAQLCLVQMARPEGSGGGDGLADAVLIDPLAEGIDLAPLLELMARPVLKVFHAARQDVEIFFNLADEIPAPLFDTQIAAMVCGYGEQVGYETLVRRIAKAELDKSSRFTDWSHRPLSAKQLTYALADVTHLRPVYEALAKRLDESGRAGWVAEEMAVLTSPETYRTDPDEVWRRVKARSTSPRFLAVVRSLARWRELTAQARDVPRNRILKDDALVEVASARPTSPEELHKLRLLQREGRKAETSAEILAAVAEGLACPEDRLPRVPPPPRRKEGSAAVADLLRVLLKARADQLGIASKLLASSSDLDALAGEEAPDLPVLRGWRFESFGRDAMRVRDGEVALAVGRQGIELIEHRPAAG</sequence>
<dbReference type="Proteomes" id="UP001239909">
    <property type="component" value="Unassembled WGS sequence"/>
</dbReference>
<comment type="caution">
    <text evidence="8">The sequence shown here is derived from an EMBL/GenBank/DDBJ whole genome shotgun (WGS) entry which is preliminary data.</text>
</comment>
<accession>A0ABQ6LLL0</accession>
<dbReference type="SUPFAM" id="SSF47819">
    <property type="entry name" value="HRDC-like"/>
    <property type="match status" value="2"/>
</dbReference>
<comment type="subcellular location">
    <subcellularLocation>
        <location evidence="6">Cytoplasm</location>
    </subcellularLocation>
</comment>
<dbReference type="InterPro" id="IPR006292">
    <property type="entry name" value="RNase_D"/>
</dbReference>
<organism evidence="8 9">
    <name type="scientific">Paralimibaculum aggregatum</name>
    <dbReference type="NCBI Taxonomy" id="3036245"/>
    <lineage>
        <taxon>Bacteria</taxon>
        <taxon>Pseudomonadati</taxon>
        <taxon>Pseudomonadota</taxon>
        <taxon>Alphaproteobacteria</taxon>
        <taxon>Rhodobacterales</taxon>
        <taxon>Paracoccaceae</taxon>
        <taxon>Paralimibaculum</taxon>
    </lineage>
</organism>
<evidence type="ECO:0000256" key="2">
    <source>
        <dbReference type="ARBA" id="ARBA00022694"/>
    </source>
</evidence>
<dbReference type="RefSeq" id="WP_285669971.1">
    <property type="nucleotide sequence ID" value="NZ_BSYI01000003.1"/>
</dbReference>
<dbReference type="PANTHER" id="PTHR47649:SF1">
    <property type="entry name" value="RIBONUCLEASE D"/>
    <property type="match status" value="1"/>
</dbReference>
<dbReference type="PANTHER" id="PTHR47649">
    <property type="entry name" value="RIBONUCLEASE D"/>
    <property type="match status" value="1"/>
</dbReference>
<dbReference type="InterPro" id="IPR012337">
    <property type="entry name" value="RNaseH-like_sf"/>
</dbReference>
<evidence type="ECO:0000259" key="7">
    <source>
        <dbReference type="PROSITE" id="PS50967"/>
    </source>
</evidence>
<dbReference type="Pfam" id="PF01612">
    <property type="entry name" value="DNA_pol_A_exo1"/>
    <property type="match status" value="1"/>
</dbReference>
<keyword evidence="5 6" id="KW-0269">Exonuclease</keyword>
<dbReference type="NCBIfam" id="TIGR01388">
    <property type="entry name" value="rnd"/>
    <property type="match status" value="1"/>
</dbReference>
<keyword evidence="9" id="KW-1185">Reference proteome</keyword>
<dbReference type="Gene3D" id="1.10.150.80">
    <property type="entry name" value="HRDC domain"/>
    <property type="match status" value="1"/>
</dbReference>
<protein>
    <recommendedName>
        <fullName evidence="6">Ribonuclease D</fullName>
        <shortName evidence="6">RNase D</shortName>
        <ecNumber evidence="6">3.1.13.5</ecNumber>
    </recommendedName>
</protein>
<dbReference type="InterPro" id="IPR044876">
    <property type="entry name" value="HRDC_dom_sf"/>
</dbReference>
<dbReference type="InterPro" id="IPR036397">
    <property type="entry name" value="RNaseH_sf"/>
</dbReference>
<evidence type="ECO:0000256" key="6">
    <source>
        <dbReference type="HAMAP-Rule" id="MF_01899"/>
    </source>
</evidence>
<comment type="function">
    <text evidence="6">Exonuclease involved in the 3' processing of various precursor tRNAs. Initiates hydrolysis at the 3'-terminus of an RNA molecule and releases 5'-mononucleotides.</text>
</comment>
<dbReference type="CDD" id="cd06142">
    <property type="entry name" value="RNaseD_exo"/>
    <property type="match status" value="1"/>
</dbReference>
<keyword evidence="2 6" id="KW-0819">tRNA processing</keyword>
<comment type="similarity">
    <text evidence="6">Belongs to the RNase D family.</text>
</comment>
<gene>
    <name evidence="6 8" type="primary">rnd</name>
    <name evidence="8" type="ORF">LNKW23_05190</name>
</gene>
<keyword evidence="1 6" id="KW-0963">Cytoplasm</keyword>
<dbReference type="SMART" id="SM00474">
    <property type="entry name" value="35EXOc"/>
    <property type="match status" value="1"/>
</dbReference>
<evidence type="ECO:0000313" key="8">
    <source>
        <dbReference type="EMBL" id="GMG81306.1"/>
    </source>
</evidence>
<dbReference type="SUPFAM" id="SSF53098">
    <property type="entry name" value="Ribonuclease H-like"/>
    <property type="match status" value="1"/>
</dbReference>
<comment type="cofactor">
    <cofactor evidence="6">
        <name>a divalent metal cation</name>
        <dbReference type="ChEBI" id="CHEBI:60240"/>
    </cofactor>
</comment>
<name>A0ABQ6LLL0_9RHOB</name>
<dbReference type="InterPro" id="IPR010997">
    <property type="entry name" value="HRDC-like_sf"/>
</dbReference>